<dbReference type="Pfam" id="PF01370">
    <property type="entry name" value="Epimerase"/>
    <property type="match status" value="1"/>
</dbReference>
<accession>X1KYF0</accession>
<feature type="domain" description="NAD-dependent epimerase/dehydratase" evidence="1">
    <location>
        <begin position="4"/>
        <end position="155"/>
    </location>
</feature>
<dbReference type="EMBL" id="BARV01011782">
    <property type="protein sequence ID" value="GAI12107.1"/>
    <property type="molecule type" value="Genomic_DNA"/>
</dbReference>
<dbReference type="PANTHER" id="PTHR48079">
    <property type="entry name" value="PROTEIN YEEZ"/>
    <property type="match status" value="1"/>
</dbReference>
<dbReference type="AlphaFoldDB" id="X1KYF0"/>
<evidence type="ECO:0000313" key="2">
    <source>
        <dbReference type="EMBL" id="GAI12107.1"/>
    </source>
</evidence>
<sequence>MNLSLSKPGLIYRVNVEGTRNVLKVAKEADVERIVHTSSVAALAVPEGKEPVTEESPVDPGKIVGDYKKSKYRAEQIALTYARSGLPVVIVNPSFPVGPRDIKPTPTGQTILDFLNNRIPAYVETGMNVVDVEDVALGHLLAAEKGQIGERYILGGENMTMGELLGLLSKITGIPVPRMKIPYYPILGLSYLNAAFCKITGATPRMT</sequence>
<dbReference type="GO" id="GO:0004029">
    <property type="term" value="F:aldehyde dehydrogenase (NAD+) activity"/>
    <property type="evidence" value="ECO:0007669"/>
    <property type="project" value="TreeGrafter"/>
</dbReference>
<proteinExistence type="predicted"/>
<dbReference type="InterPro" id="IPR001509">
    <property type="entry name" value="Epimerase_deHydtase"/>
</dbReference>
<dbReference type="InterPro" id="IPR036291">
    <property type="entry name" value="NAD(P)-bd_dom_sf"/>
</dbReference>
<dbReference type="GO" id="GO:0005737">
    <property type="term" value="C:cytoplasm"/>
    <property type="evidence" value="ECO:0007669"/>
    <property type="project" value="TreeGrafter"/>
</dbReference>
<protein>
    <recommendedName>
        <fullName evidence="1">NAD-dependent epimerase/dehydratase domain-containing protein</fullName>
    </recommendedName>
</protein>
<comment type="caution">
    <text evidence="2">The sequence shown here is derived from an EMBL/GenBank/DDBJ whole genome shotgun (WGS) entry which is preliminary data.</text>
</comment>
<dbReference type="PANTHER" id="PTHR48079:SF6">
    <property type="entry name" value="NAD(P)-BINDING DOMAIN-CONTAINING PROTEIN-RELATED"/>
    <property type="match status" value="1"/>
</dbReference>
<name>X1KYF0_9ZZZZ</name>
<dbReference type="Gene3D" id="3.40.50.720">
    <property type="entry name" value="NAD(P)-binding Rossmann-like Domain"/>
    <property type="match status" value="1"/>
</dbReference>
<evidence type="ECO:0000259" key="1">
    <source>
        <dbReference type="Pfam" id="PF01370"/>
    </source>
</evidence>
<reference evidence="2" key="1">
    <citation type="journal article" date="2014" name="Front. Microbiol.">
        <title>High frequency of phylogenetically diverse reductive dehalogenase-homologous genes in deep subseafloor sedimentary metagenomes.</title>
        <authorList>
            <person name="Kawai M."/>
            <person name="Futagami T."/>
            <person name="Toyoda A."/>
            <person name="Takaki Y."/>
            <person name="Nishi S."/>
            <person name="Hori S."/>
            <person name="Arai W."/>
            <person name="Tsubouchi T."/>
            <person name="Morono Y."/>
            <person name="Uchiyama I."/>
            <person name="Ito T."/>
            <person name="Fujiyama A."/>
            <person name="Inagaki F."/>
            <person name="Takami H."/>
        </authorList>
    </citation>
    <scope>NUCLEOTIDE SEQUENCE</scope>
    <source>
        <strain evidence="2">Expedition CK06-06</strain>
    </source>
</reference>
<feature type="non-terminal residue" evidence="2">
    <location>
        <position position="207"/>
    </location>
</feature>
<gene>
    <name evidence="2" type="ORF">S06H3_22160</name>
</gene>
<organism evidence="2">
    <name type="scientific">marine sediment metagenome</name>
    <dbReference type="NCBI Taxonomy" id="412755"/>
    <lineage>
        <taxon>unclassified sequences</taxon>
        <taxon>metagenomes</taxon>
        <taxon>ecological metagenomes</taxon>
    </lineage>
</organism>
<dbReference type="InterPro" id="IPR051783">
    <property type="entry name" value="NAD(P)-dependent_oxidoreduct"/>
</dbReference>
<dbReference type="SUPFAM" id="SSF51735">
    <property type="entry name" value="NAD(P)-binding Rossmann-fold domains"/>
    <property type="match status" value="1"/>
</dbReference>